<dbReference type="EMBL" id="MU866132">
    <property type="protein sequence ID" value="KAK4178724.1"/>
    <property type="molecule type" value="Genomic_DNA"/>
</dbReference>
<organism evidence="1 2">
    <name type="scientific">Triangularia setosa</name>
    <dbReference type="NCBI Taxonomy" id="2587417"/>
    <lineage>
        <taxon>Eukaryota</taxon>
        <taxon>Fungi</taxon>
        <taxon>Dikarya</taxon>
        <taxon>Ascomycota</taxon>
        <taxon>Pezizomycotina</taxon>
        <taxon>Sordariomycetes</taxon>
        <taxon>Sordariomycetidae</taxon>
        <taxon>Sordariales</taxon>
        <taxon>Podosporaceae</taxon>
        <taxon>Triangularia</taxon>
    </lineage>
</organism>
<dbReference type="Pfam" id="PF14388">
    <property type="entry name" value="DUF4419"/>
    <property type="match status" value="1"/>
</dbReference>
<evidence type="ECO:0000313" key="1">
    <source>
        <dbReference type="EMBL" id="KAK4178724.1"/>
    </source>
</evidence>
<reference evidence="1" key="2">
    <citation type="submission" date="2023-05" db="EMBL/GenBank/DDBJ databases">
        <authorList>
            <consortium name="Lawrence Berkeley National Laboratory"/>
            <person name="Steindorff A."/>
            <person name="Hensen N."/>
            <person name="Bonometti L."/>
            <person name="Westerberg I."/>
            <person name="Brannstrom I.O."/>
            <person name="Guillou S."/>
            <person name="Cros-Aarteil S."/>
            <person name="Calhoun S."/>
            <person name="Haridas S."/>
            <person name="Kuo A."/>
            <person name="Mondo S."/>
            <person name="Pangilinan J."/>
            <person name="Riley R."/>
            <person name="Labutti K."/>
            <person name="Andreopoulos B."/>
            <person name="Lipzen A."/>
            <person name="Chen C."/>
            <person name="Yanf M."/>
            <person name="Daum C."/>
            <person name="Ng V."/>
            <person name="Clum A."/>
            <person name="Ohm R."/>
            <person name="Martin F."/>
            <person name="Silar P."/>
            <person name="Natvig D."/>
            <person name="Lalanne C."/>
            <person name="Gautier V."/>
            <person name="Ament-Velasquez S.L."/>
            <person name="Kruys A."/>
            <person name="Hutchinson M.I."/>
            <person name="Powell A.J."/>
            <person name="Barry K."/>
            <person name="Miller A.N."/>
            <person name="Grigoriev I.V."/>
            <person name="Debuchy R."/>
            <person name="Gladieux P."/>
            <person name="Thoren M.H."/>
            <person name="Johannesson H."/>
        </authorList>
    </citation>
    <scope>NUCLEOTIDE SEQUENCE</scope>
    <source>
        <strain evidence="1">CBS 892.96</strain>
    </source>
</reference>
<gene>
    <name evidence="1" type="ORF">QBC36DRAFT_344415</name>
</gene>
<dbReference type="PANTHER" id="PTHR31252:SF11">
    <property type="entry name" value="DUF4419 DOMAIN-CONTAINING PROTEIN"/>
    <property type="match status" value="1"/>
</dbReference>
<accession>A0AAN6WB45</accession>
<evidence type="ECO:0000313" key="2">
    <source>
        <dbReference type="Proteomes" id="UP001302321"/>
    </source>
</evidence>
<proteinExistence type="predicted"/>
<name>A0AAN6WB45_9PEZI</name>
<reference evidence="1" key="1">
    <citation type="journal article" date="2023" name="Mol. Phylogenet. Evol.">
        <title>Genome-scale phylogeny and comparative genomics of the fungal order Sordariales.</title>
        <authorList>
            <person name="Hensen N."/>
            <person name="Bonometti L."/>
            <person name="Westerberg I."/>
            <person name="Brannstrom I.O."/>
            <person name="Guillou S."/>
            <person name="Cros-Aarteil S."/>
            <person name="Calhoun S."/>
            <person name="Haridas S."/>
            <person name="Kuo A."/>
            <person name="Mondo S."/>
            <person name="Pangilinan J."/>
            <person name="Riley R."/>
            <person name="LaButti K."/>
            <person name="Andreopoulos B."/>
            <person name="Lipzen A."/>
            <person name="Chen C."/>
            <person name="Yan M."/>
            <person name="Daum C."/>
            <person name="Ng V."/>
            <person name="Clum A."/>
            <person name="Steindorff A."/>
            <person name="Ohm R.A."/>
            <person name="Martin F."/>
            <person name="Silar P."/>
            <person name="Natvig D.O."/>
            <person name="Lalanne C."/>
            <person name="Gautier V."/>
            <person name="Ament-Velasquez S.L."/>
            <person name="Kruys A."/>
            <person name="Hutchinson M.I."/>
            <person name="Powell A.J."/>
            <person name="Barry K."/>
            <person name="Miller A.N."/>
            <person name="Grigoriev I.V."/>
            <person name="Debuchy R."/>
            <person name="Gladieux P."/>
            <person name="Hiltunen Thoren M."/>
            <person name="Johannesson H."/>
        </authorList>
    </citation>
    <scope>NUCLEOTIDE SEQUENCE</scope>
    <source>
        <strain evidence="1">CBS 892.96</strain>
    </source>
</reference>
<protein>
    <submittedName>
        <fullName evidence="1">Uncharacterized protein</fullName>
    </submittedName>
</protein>
<dbReference type="PANTHER" id="PTHR31252">
    <property type="entry name" value="DUF4419 DOMAIN-CONTAINING PROTEIN"/>
    <property type="match status" value="1"/>
</dbReference>
<comment type="caution">
    <text evidence="1">The sequence shown here is derived from an EMBL/GenBank/DDBJ whole genome shotgun (WGS) entry which is preliminary data.</text>
</comment>
<keyword evidence="2" id="KW-1185">Reference proteome</keyword>
<dbReference type="AlphaFoldDB" id="A0AAN6WB45"/>
<dbReference type="Proteomes" id="UP001302321">
    <property type="component" value="Unassembled WGS sequence"/>
</dbReference>
<dbReference type="InterPro" id="IPR025533">
    <property type="entry name" value="DUF4419"/>
</dbReference>
<sequence>MKEYFSYGVRLGCSFPSVTLLGKKSDWADILQRVAWFGTIDHEDAVSLALRLRKVLEYIVASFDRPDDEDIRQFWRRAVHENAGDTSGAIVTLSGWLTAFCWWGADGKKTQKYSDQELSFLRVLTLDGVKFPVIRRDSVPTGVVKVPISLYGESEEKMVTLLAGSMGMQVIKEDDETIAQPASGWWMLSASKQFTQDITNTGKRPLLLH</sequence>